<dbReference type="STRING" id="28045.AWB95_09795"/>
<reference evidence="3 5" key="2">
    <citation type="journal article" date="2017" name="Infect. Genet. Evol.">
        <title>The new phylogeny of the genus Mycobacterium: The old and the news.</title>
        <authorList>
            <person name="Tortoli E."/>
            <person name="Fedrizzi T."/>
            <person name="Meehan C.J."/>
            <person name="Trovato A."/>
            <person name="Grottola A."/>
            <person name="Giacobazzi E."/>
            <person name="Serpini G.F."/>
            <person name="Tagliazucchi S."/>
            <person name="Fabio A."/>
            <person name="Bettua C."/>
            <person name="Bertorelli R."/>
            <person name="Frascaro F."/>
            <person name="De Sanctis V."/>
            <person name="Pecorari M."/>
            <person name="Jousson O."/>
            <person name="Segata N."/>
            <person name="Cirillo D.M."/>
        </authorList>
    </citation>
    <scope>NUCLEOTIDE SEQUENCE [LARGE SCALE GENOMIC DNA]</scope>
    <source>
        <strain evidence="3 5">NCTC 12882</strain>
    </source>
</reference>
<dbReference type="Proteomes" id="UP000230971">
    <property type="component" value="Unassembled WGS sequence"/>
</dbReference>
<keyword evidence="4" id="KW-1185">Reference proteome</keyword>
<organism evidence="2 4">
    <name type="scientific">Mycobacterium celatum</name>
    <dbReference type="NCBI Taxonomy" id="28045"/>
    <lineage>
        <taxon>Bacteria</taxon>
        <taxon>Bacillati</taxon>
        <taxon>Actinomycetota</taxon>
        <taxon>Actinomycetes</taxon>
        <taxon>Mycobacteriales</taxon>
        <taxon>Mycobacteriaceae</taxon>
        <taxon>Mycobacterium</taxon>
    </lineage>
</organism>
<dbReference type="AlphaFoldDB" id="A0A1X1RSS1"/>
<sequence length="1013" mass="110124">MIPTPSNTQWDEYLKWNAATAEVIYPVGNEAVPAYMDLETNELDAIAELARYTGPDPDKALAKAVRAVVVDGDKLDLQSLEFRTSAWNGRNNNEVPPPCLAFLAVSVLAAEDMGQSEEKLAAHAYYPRLARRLGMPEGDKSVETQYRKHAEFFWQCLNTWLANHDGNRGLPTAYALTHRYVGLPMSQALIREGDRRKFPEMFARYGLSPGMQIAPDALTRYLDDWLKPGSSAPGNLVKLWQRPTSHERIASIAAVELSNWDGVLPDSGTNQAVSLTARAGLVVNVRSGFRGSSLEIALGLRLPPDTDGRMQVLSRDQSWLQINLAPGTAGLWRTSYAEALDAESMLEGVVRLRRADDEDGPEYKHFPKQIIPLSYDELQSAFVETERLQLGVDSLLLVRMHAQNQAKINAAEQVRSALEQAARPGFEIVNALQGLPHGWALFKNVQLFRTPSTDVNELIPLAQNQLTIAGGLRIPSRLRKWSTLAPPEIRAIAQTESHLRVTIAHTDSDDVIHEWISDEGAIVAPLDELNLADADYRLSLFVGGGKDPVQQSSIRLRASSNVDVLWYDAPRLVYPLTDALSVVSASEQGDEIYASVVDGLVASGEESGVDPSVRATAAVNWGEPRPSAPRVPIQIGTPDPNSCVVTGAHYLVYPPFLGGWQPKYIHGTCRYCGLVKRSPGWIGNAGSRSAGQRSSANSAVEVRDLPKADDNQADWDAALDALKHLGGGPIASLNQIALQLEGTALFAENFRRALEILGHIAVERDERWRPARWEISPPCLAETADGEYRFTGFWTPDDIENVVDAAAAYGGQFAKHPSADAATEYGVTGISRGDASNLVAADSSVTVVDDAGIRMLRTLPRLSEVAAALPRAGMPGFDSAERFDVASASWVPTGDPYAAGAYRLRRGFETLYVFRSASDVESSTAALSPPFLAKHLAANMIGTSLVSYQIALKSVLVPLGSDLPGLYGRAIVAMSGALPQPKQLSFNQTRRASLVYPDVDRAAADLLATLFTT</sequence>
<proteinExistence type="predicted"/>
<accession>A0A1X1RSS1</accession>
<dbReference type="Proteomes" id="UP000193907">
    <property type="component" value="Unassembled WGS sequence"/>
</dbReference>
<dbReference type="RefSeq" id="WP_062539411.1">
    <property type="nucleotide sequence ID" value="NZ_LQOM01000024.1"/>
</dbReference>
<protein>
    <submittedName>
        <fullName evidence="2">Uncharacterized protein</fullName>
    </submittedName>
</protein>
<dbReference type="EMBL" id="LQOM01000024">
    <property type="protein sequence ID" value="ORV14880.1"/>
    <property type="molecule type" value="Genomic_DNA"/>
</dbReference>
<feature type="compositionally biased region" description="Low complexity" evidence="1">
    <location>
        <begin position="685"/>
        <end position="699"/>
    </location>
</feature>
<name>A0A1X1RSS1_MYCCE</name>
<comment type="caution">
    <text evidence="2">The sequence shown here is derived from an EMBL/GenBank/DDBJ whole genome shotgun (WGS) entry which is preliminary data.</text>
</comment>
<reference evidence="2 4" key="1">
    <citation type="submission" date="2016-01" db="EMBL/GenBank/DDBJ databases">
        <title>The new phylogeny of the genus Mycobacterium.</title>
        <authorList>
            <person name="Tarcisio F."/>
            <person name="Conor M."/>
            <person name="Antonella G."/>
            <person name="Elisabetta G."/>
            <person name="Giulia F.S."/>
            <person name="Sara T."/>
            <person name="Anna F."/>
            <person name="Clotilde B."/>
            <person name="Roberto B."/>
            <person name="Veronica D.S."/>
            <person name="Fabio R."/>
            <person name="Monica P."/>
            <person name="Olivier J."/>
            <person name="Enrico T."/>
            <person name="Nicola S."/>
        </authorList>
    </citation>
    <scope>NUCLEOTIDE SEQUENCE [LARGE SCALE GENOMIC DNA]</scope>
    <source>
        <strain evidence="2 4">DSM 44243</strain>
    </source>
</reference>
<evidence type="ECO:0000313" key="2">
    <source>
        <dbReference type="EMBL" id="ORV14880.1"/>
    </source>
</evidence>
<gene>
    <name evidence="2" type="ORF">AWB95_09795</name>
    <name evidence="3" type="ORF">CQY23_05835</name>
</gene>
<feature type="region of interest" description="Disordered" evidence="1">
    <location>
        <begin position="685"/>
        <end position="707"/>
    </location>
</feature>
<evidence type="ECO:0000313" key="3">
    <source>
        <dbReference type="EMBL" id="PIB80135.1"/>
    </source>
</evidence>
<dbReference type="OrthoDB" id="7056088at2"/>
<evidence type="ECO:0000313" key="4">
    <source>
        <dbReference type="Proteomes" id="UP000193907"/>
    </source>
</evidence>
<evidence type="ECO:0000313" key="5">
    <source>
        <dbReference type="Proteomes" id="UP000230971"/>
    </source>
</evidence>
<evidence type="ECO:0000256" key="1">
    <source>
        <dbReference type="SAM" id="MobiDB-lite"/>
    </source>
</evidence>
<dbReference type="EMBL" id="PDKV01000004">
    <property type="protein sequence ID" value="PIB80135.1"/>
    <property type="molecule type" value="Genomic_DNA"/>
</dbReference>